<evidence type="ECO:0000313" key="2">
    <source>
        <dbReference type="EMBL" id="SPP77384.1"/>
    </source>
</evidence>
<reference evidence="3" key="1">
    <citation type="submission" date="2018-01" db="EMBL/GenBank/DDBJ databases">
        <authorList>
            <person name="Alioto T."/>
            <person name="Alioto T."/>
        </authorList>
    </citation>
    <scope>NUCLEOTIDE SEQUENCE [LARGE SCALE GENOMIC DNA]</scope>
</reference>
<dbReference type="AlphaFoldDB" id="A0A3B0J5T3"/>
<gene>
    <name evidence="2" type="ORF">DGUA_6G008058</name>
</gene>
<evidence type="ECO:0000256" key="1">
    <source>
        <dbReference type="SAM" id="MobiDB-lite"/>
    </source>
</evidence>
<evidence type="ECO:0000313" key="3">
    <source>
        <dbReference type="Proteomes" id="UP000268350"/>
    </source>
</evidence>
<organism evidence="2 3">
    <name type="scientific">Drosophila guanche</name>
    <name type="common">Fruit fly</name>
    <dbReference type="NCBI Taxonomy" id="7266"/>
    <lineage>
        <taxon>Eukaryota</taxon>
        <taxon>Metazoa</taxon>
        <taxon>Ecdysozoa</taxon>
        <taxon>Arthropoda</taxon>
        <taxon>Hexapoda</taxon>
        <taxon>Insecta</taxon>
        <taxon>Pterygota</taxon>
        <taxon>Neoptera</taxon>
        <taxon>Endopterygota</taxon>
        <taxon>Diptera</taxon>
        <taxon>Brachycera</taxon>
        <taxon>Muscomorpha</taxon>
        <taxon>Ephydroidea</taxon>
        <taxon>Drosophilidae</taxon>
        <taxon>Drosophila</taxon>
        <taxon>Sophophora</taxon>
    </lineage>
</organism>
<keyword evidence="3" id="KW-1185">Reference proteome</keyword>
<name>A0A3B0J5T3_DROGU</name>
<accession>A0A3B0J5T3</accession>
<proteinExistence type="predicted"/>
<dbReference type="Proteomes" id="UP000268350">
    <property type="component" value="Unassembled WGS sequence"/>
</dbReference>
<feature type="compositionally biased region" description="Basic residues" evidence="1">
    <location>
        <begin position="8"/>
        <end position="25"/>
    </location>
</feature>
<feature type="compositionally biased region" description="Polar residues" evidence="1">
    <location>
        <begin position="29"/>
        <end position="47"/>
    </location>
</feature>
<feature type="region of interest" description="Disordered" evidence="1">
    <location>
        <begin position="1"/>
        <end position="51"/>
    </location>
</feature>
<sequence length="69" mass="8304">MCIEARAIPKKKNRNAKCSHRRRQRQQQSQTSFMVRSSNHMLQTRFSQAEGERTSVQQSWSLRLLWRTQ</sequence>
<dbReference type="EMBL" id="OUUW01000002">
    <property type="protein sequence ID" value="SPP77384.1"/>
    <property type="molecule type" value="Genomic_DNA"/>
</dbReference>
<protein>
    <submittedName>
        <fullName evidence="2">Uncharacterized protein</fullName>
    </submittedName>
</protein>